<keyword evidence="4" id="KW-0433">Leucine-rich repeat</keyword>
<feature type="transmembrane region" description="Helical" evidence="12">
    <location>
        <begin position="183"/>
        <end position="206"/>
    </location>
</feature>
<keyword evidence="8 12" id="KW-0472">Membrane</keyword>
<dbReference type="Proteomes" id="UP000436088">
    <property type="component" value="Unassembled WGS sequence"/>
</dbReference>
<dbReference type="SUPFAM" id="SSF52058">
    <property type="entry name" value="L domain-like"/>
    <property type="match status" value="1"/>
</dbReference>
<comment type="subcellular location">
    <subcellularLocation>
        <location evidence="1">Cell membrane</location>
        <topology evidence="1">Single-pass type I membrane protein</topology>
    </subcellularLocation>
</comment>
<evidence type="ECO:0000313" key="14">
    <source>
        <dbReference type="Proteomes" id="UP000436088"/>
    </source>
</evidence>
<accession>A0A6A3A101</accession>
<sequence length="323" mass="36115">MTATEDETLSELNHLHFDFLPLNHFYYQDAITITMKGLELELQKILTVFTSIDISCNNFEGPIPAVIGTFNALYVLNFSHNAFTGLIPSFLGNLSQLESLDLSSNNLNGEIPVQLAKLNFLSFLNVSNNKLGGRIPTGTQIQSFSEASFENNQGLCGPPLTTNCGNEPSPAPHTSQEADEFDWQFIFIGVGFGVGAALFVAPLIFWKPASKCVDDNINKFLGVMLPKVGWTYTRPDDRKVNTDENLEEHYSENDEEDKESEENVEEFRGRYCVFCSNLDITRKKAIHELSCTCHDSSTLSSPSSISSPFSPWAPFFYLYIDEK</sequence>
<protein>
    <submittedName>
        <fullName evidence="13">Uncharacterized protein</fullName>
    </submittedName>
</protein>
<evidence type="ECO:0000313" key="13">
    <source>
        <dbReference type="EMBL" id="KAE8697693.1"/>
    </source>
</evidence>
<keyword evidence="10" id="KW-0325">Glycoprotein</keyword>
<evidence type="ECO:0000256" key="5">
    <source>
        <dbReference type="ARBA" id="ARBA00022692"/>
    </source>
</evidence>
<proteinExistence type="inferred from homology"/>
<evidence type="ECO:0000256" key="12">
    <source>
        <dbReference type="SAM" id="Phobius"/>
    </source>
</evidence>
<gene>
    <name evidence="13" type="ORF">F3Y22_tig00110610pilonHSYRG00088</name>
</gene>
<dbReference type="PANTHER" id="PTHR27004:SF470">
    <property type="entry name" value="RECEPTOR-LIKE PROTEIN 43"/>
    <property type="match status" value="1"/>
</dbReference>
<dbReference type="Gene3D" id="3.80.10.10">
    <property type="entry name" value="Ribonuclease Inhibitor"/>
    <property type="match status" value="1"/>
</dbReference>
<dbReference type="EMBL" id="VEPZ02001049">
    <property type="protein sequence ID" value="KAE8697693.1"/>
    <property type="molecule type" value="Genomic_DNA"/>
</dbReference>
<comment type="similarity">
    <text evidence="2">Belongs to the RLP family.</text>
</comment>
<name>A0A6A3A101_HIBSY</name>
<keyword evidence="14" id="KW-1185">Reference proteome</keyword>
<dbReference type="InterPro" id="IPR032675">
    <property type="entry name" value="LRR_dom_sf"/>
</dbReference>
<feature type="region of interest" description="Disordered" evidence="11">
    <location>
        <begin position="236"/>
        <end position="262"/>
    </location>
</feature>
<dbReference type="GO" id="GO:0005886">
    <property type="term" value="C:plasma membrane"/>
    <property type="evidence" value="ECO:0007669"/>
    <property type="project" value="UniProtKB-SubCell"/>
</dbReference>
<evidence type="ECO:0000256" key="7">
    <source>
        <dbReference type="ARBA" id="ARBA00022989"/>
    </source>
</evidence>
<dbReference type="PANTHER" id="PTHR27004">
    <property type="entry name" value="RECEPTOR-LIKE PROTEIN 12 ISOFORM X1"/>
    <property type="match status" value="1"/>
</dbReference>
<keyword evidence="6" id="KW-0677">Repeat</keyword>
<keyword evidence="3" id="KW-1003">Cell membrane</keyword>
<feature type="compositionally biased region" description="Basic and acidic residues" evidence="11">
    <location>
        <begin position="236"/>
        <end position="252"/>
    </location>
</feature>
<dbReference type="InterPro" id="IPR001611">
    <property type="entry name" value="Leu-rich_rpt"/>
</dbReference>
<evidence type="ECO:0000256" key="4">
    <source>
        <dbReference type="ARBA" id="ARBA00022614"/>
    </source>
</evidence>
<dbReference type="FunFam" id="3.80.10.10:FF:000111">
    <property type="entry name" value="LRR receptor-like serine/threonine-protein kinase ERECTA"/>
    <property type="match status" value="1"/>
</dbReference>
<evidence type="ECO:0000256" key="3">
    <source>
        <dbReference type="ARBA" id="ARBA00022475"/>
    </source>
</evidence>
<keyword evidence="7 12" id="KW-1133">Transmembrane helix</keyword>
<dbReference type="AlphaFoldDB" id="A0A6A3A101"/>
<evidence type="ECO:0000256" key="9">
    <source>
        <dbReference type="ARBA" id="ARBA00023170"/>
    </source>
</evidence>
<dbReference type="PRINTS" id="PR00019">
    <property type="entry name" value="LEURICHRPT"/>
</dbReference>
<feature type="compositionally biased region" description="Acidic residues" evidence="11">
    <location>
        <begin position="253"/>
        <end position="262"/>
    </location>
</feature>
<evidence type="ECO:0000256" key="8">
    <source>
        <dbReference type="ARBA" id="ARBA00023136"/>
    </source>
</evidence>
<organism evidence="13 14">
    <name type="scientific">Hibiscus syriacus</name>
    <name type="common">Rose of Sharon</name>
    <dbReference type="NCBI Taxonomy" id="106335"/>
    <lineage>
        <taxon>Eukaryota</taxon>
        <taxon>Viridiplantae</taxon>
        <taxon>Streptophyta</taxon>
        <taxon>Embryophyta</taxon>
        <taxon>Tracheophyta</taxon>
        <taxon>Spermatophyta</taxon>
        <taxon>Magnoliopsida</taxon>
        <taxon>eudicotyledons</taxon>
        <taxon>Gunneridae</taxon>
        <taxon>Pentapetalae</taxon>
        <taxon>rosids</taxon>
        <taxon>malvids</taxon>
        <taxon>Malvales</taxon>
        <taxon>Malvaceae</taxon>
        <taxon>Malvoideae</taxon>
        <taxon>Hibiscus</taxon>
    </lineage>
</organism>
<reference evidence="13" key="1">
    <citation type="submission" date="2019-09" db="EMBL/GenBank/DDBJ databases">
        <title>Draft genome information of white flower Hibiscus syriacus.</title>
        <authorList>
            <person name="Kim Y.-M."/>
        </authorList>
    </citation>
    <scope>NUCLEOTIDE SEQUENCE [LARGE SCALE GENOMIC DNA]</scope>
    <source>
        <strain evidence="13">YM2019G1</strain>
    </source>
</reference>
<evidence type="ECO:0000256" key="11">
    <source>
        <dbReference type="SAM" id="MobiDB-lite"/>
    </source>
</evidence>
<keyword evidence="9" id="KW-0675">Receptor</keyword>
<keyword evidence="5 12" id="KW-0812">Transmembrane</keyword>
<evidence type="ECO:0000256" key="6">
    <source>
        <dbReference type="ARBA" id="ARBA00022737"/>
    </source>
</evidence>
<comment type="caution">
    <text evidence="13">The sequence shown here is derived from an EMBL/GenBank/DDBJ whole genome shotgun (WGS) entry which is preliminary data.</text>
</comment>
<dbReference type="Pfam" id="PF13855">
    <property type="entry name" value="LRR_8"/>
    <property type="match status" value="1"/>
</dbReference>
<evidence type="ECO:0000256" key="1">
    <source>
        <dbReference type="ARBA" id="ARBA00004251"/>
    </source>
</evidence>
<evidence type="ECO:0000256" key="10">
    <source>
        <dbReference type="ARBA" id="ARBA00023180"/>
    </source>
</evidence>
<evidence type="ECO:0000256" key="2">
    <source>
        <dbReference type="ARBA" id="ARBA00009592"/>
    </source>
</evidence>